<accession>A0A0R3X2L2</accession>
<dbReference type="PANTHER" id="PTHR12810:SF0">
    <property type="entry name" value="SMALL RIBOSOMAL SUBUNIT PROTEIN MS29"/>
    <property type="match status" value="1"/>
</dbReference>
<evidence type="ECO:0000256" key="3">
    <source>
        <dbReference type="ARBA" id="ARBA00022946"/>
    </source>
</evidence>
<comment type="subcellular location">
    <subcellularLocation>
        <location evidence="1">Mitochondrion</location>
    </subcellularLocation>
</comment>
<dbReference type="PRINTS" id="PR01716">
    <property type="entry name" value="DEATHASSOCP3"/>
</dbReference>
<dbReference type="AlphaFoldDB" id="A0A0R3X2L2"/>
<evidence type="ECO:0000256" key="6">
    <source>
        <dbReference type="ARBA" id="ARBA00023274"/>
    </source>
</evidence>
<keyword evidence="5" id="KW-0496">Mitochondrion</keyword>
<dbReference type="InterPro" id="IPR019368">
    <property type="entry name" value="Ribosomal_mS29"/>
</dbReference>
<protein>
    <recommendedName>
        <fullName evidence="7">Small ribosomal subunit protein mS29</fullName>
    </recommendedName>
</protein>
<dbReference type="GO" id="GO:0006915">
    <property type="term" value="P:apoptotic process"/>
    <property type="evidence" value="ECO:0007669"/>
    <property type="project" value="InterPro"/>
</dbReference>
<dbReference type="WBParaSite" id="TTAC_0000753401-mRNA-1">
    <property type="protein sequence ID" value="TTAC_0000753401-mRNA-1"/>
    <property type="gene ID" value="TTAC_0000753401"/>
</dbReference>
<reference evidence="8 9" key="2">
    <citation type="submission" date="2018-11" db="EMBL/GenBank/DDBJ databases">
        <authorList>
            <consortium name="Pathogen Informatics"/>
        </authorList>
    </citation>
    <scope>NUCLEOTIDE SEQUENCE [LARGE SCALE GENOMIC DNA]</scope>
</reference>
<evidence type="ECO:0000256" key="7">
    <source>
        <dbReference type="ARBA" id="ARBA00035140"/>
    </source>
</evidence>
<keyword evidence="6" id="KW-0687">Ribonucleoprotein</keyword>
<evidence type="ECO:0000313" key="10">
    <source>
        <dbReference type="WBParaSite" id="TTAC_0000753401-mRNA-1"/>
    </source>
</evidence>
<gene>
    <name evidence="8" type="ORF">TTAC_LOCUS7519</name>
</gene>
<dbReference type="OrthoDB" id="274828at2759"/>
<dbReference type="STRING" id="6205.A0A0R3X2L2"/>
<dbReference type="EMBL" id="UYWX01020379">
    <property type="protein sequence ID" value="VDM31913.1"/>
    <property type="molecule type" value="Genomic_DNA"/>
</dbReference>
<dbReference type="InterPro" id="IPR008092">
    <property type="entry name" value="Ribosomal_mS29_met"/>
</dbReference>
<dbReference type="GO" id="GO:0005763">
    <property type="term" value="C:mitochondrial small ribosomal subunit"/>
    <property type="evidence" value="ECO:0007669"/>
    <property type="project" value="TreeGrafter"/>
</dbReference>
<keyword evidence="4" id="KW-0689">Ribosomal protein</keyword>
<organism evidence="10">
    <name type="scientific">Hydatigena taeniaeformis</name>
    <name type="common">Feline tapeworm</name>
    <name type="synonym">Taenia taeniaeformis</name>
    <dbReference type="NCBI Taxonomy" id="6205"/>
    <lineage>
        <taxon>Eukaryota</taxon>
        <taxon>Metazoa</taxon>
        <taxon>Spiralia</taxon>
        <taxon>Lophotrochozoa</taxon>
        <taxon>Platyhelminthes</taxon>
        <taxon>Cestoda</taxon>
        <taxon>Eucestoda</taxon>
        <taxon>Cyclophyllidea</taxon>
        <taxon>Taeniidae</taxon>
        <taxon>Hydatigera</taxon>
    </lineage>
</organism>
<evidence type="ECO:0000256" key="2">
    <source>
        <dbReference type="ARBA" id="ARBA00009863"/>
    </source>
</evidence>
<evidence type="ECO:0000256" key="1">
    <source>
        <dbReference type="ARBA" id="ARBA00004173"/>
    </source>
</evidence>
<reference evidence="10" key="1">
    <citation type="submission" date="2017-02" db="UniProtKB">
        <authorList>
            <consortium name="WormBaseParasite"/>
        </authorList>
    </citation>
    <scope>IDENTIFICATION</scope>
</reference>
<dbReference type="Pfam" id="PF10236">
    <property type="entry name" value="DAP3"/>
    <property type="match status" value="1"/>
</dbReference>
<evidence type="ECO:0000256" key="4">
    <source>
        <dbReference type="ARBA" id="ARBA00022980"/>
    </source>
</evidence>
<keyword evidence="3" id="KW-0809">Transit peptide</keyword>
<dbReference type="GO" id="GO:0003735">
    <property type="term" value="F:structural constituent of ribosome"/>
    <property type="evidence" value="ECO:0007669"/>
    <property type="project" value="TreeGrafter"/>
</dbReference>
<evidence type="ECO:0000256" key="5">
    <source>
        <dbReference type="ARBA" id="ARBA00023128"/>
    </source>
</evidence>
<dbReference type="PANTHER" id="PTHR12810">
    <property type="entry name" value="MITOCHONDRIAL 28S RIBOSOMAL PROTEIN S29"/>
    <property type="match status" value="1"/>
</dbReference>
<sequence length="400" mass="45009">MNVPLLRSICRLLSTSPSAIPPSSSTWFRNDVPRTDILTPTAQVSNPSACLGRFYSINDHAASHIISPFLTDEHLRELSLFDDFSLLVRKPALDVMGLLESTKLTSSVPRFVLYGQPGCGISVQLAHIAHYAAEKGGIILAFCNAESWLERCSDFIPSGSYHQEQYKNLIEGEALDFPSRSSTWLRSFLKLNSRTLEKLNPTITRSVEWTVNDSTPAGTPWIELIDFALTRPKYSTDCIGILLREMRALSAGERATKCYLIIDGVNFLWCRGTRMQDKVLGKKVAVDRLAIVHHLRRALKGDWPHGGIITSVNERASWPSDRESFTPGYLLTKRGFETMDPFIPVRVFNYTAEEMDAIMHFYAQHKWFANPAALEKDGRAEITFLSDANPRELARVAAEW</sequence>
<keyword evidence="9" id="KW-1185">Reference proteome</keyword>
<comment type="similarity">
    <text evidence="2">Belongs to the mitochondrion-specific ribosomal protein mS29 family.</text>
</comment>
<proteinExistence type="inferred from homology"/>
<evidence type="ECO:0000313" key="9">
    <source>
        <dbReference type="Proteomes" id="UP000274429"/>
    </source>
</evidence>
<name>A0A0R3X2L2_HYDTA</name>
<evidence type="ECO:0000313" key="8">
    <source>
        <dbReference type="EMBL" id="VDM31913.1"/>
    </source>
</evidence>
<dbReference type="Proteomes" id="UP000274429">
    <property type="component" value="Unassembled WGS sequence"/>
</dbReference>